<reference evidence="1" key="1">
    <citation type="submission" date="2024-03" db="EMBL/GenBank/DDBJ databases">
        <title>WGS assembly of Saponaria officinalis var. Norfolk2.</title>
        <authorList>
            <person name="Jenkins J."/>
            <person name="Shu S."/>
            <person name="Grimwood J."/>
            <person name="Barry K."/>
            <person name="Goodstein D."/>
            <person name="Schmutz J."/>
            <person name="Leebens-Mack J."/>
            <person name="Osbourn A."/>
        </authorList>
    </citation>
    <scope>NUCLEOTIDE SEQUENCE [LARGE SCALE GENOMIC DNA]</scope>
    <source>
        <strain evidence="1">JIC</strain>
    </source>
</reference>
<proteinExistence type="predicted"/>
<gene>
    <name evidence="1" type="ORF">RND81_14G022300</name>
</gene>
<protein>
    <recommendedName>
        <fullName evidence="3">Ribosomal protein S7</fullName>
    </recommendedName>
</protein>
<sequence length="82" mass="9425">MLREDRETMGRRILNDALRTIVNAKKRNTASAELKPISTVICFFLNTMKKRVLSNVGWNRRSLSKLFSQLMLISLTLRSTAV</sequence>
<comment type="caution">
    <text evidence="1">The sequence shown here is derived from an EMBL/GenBank/DDBJ whole genome shotgun (WGS) entry which is preliminary data.</text>
</comment>
<evidence type="ECO:0008006" key="3">
    <source>
        <dbReference type="Google" id="ProtNLM"/>
    </source>
</evidence>
<dbReference type="Gene3D" id="3.30.1370.30">
    <property type="match status" value="1"/>
</dbReference>
<name>A0AAW1GTB9_SAPOF</name>
<accession>A0AAW1GTB9</accession>
<evidence type="ECO:0000313" key="1">
    <source>
        <dbReference type="EMBL" id="KAK9664149.1"/>
    </source>
</evidence>
<dbReference type="EMBL" id="JBDFQZ010000014">
    <property type="protein sequence ID" value="KAK9664149.1"/>
    <property type="molecule type" value="Genomic_DNA"/>
</dbReference>
<evidence type="ECO:0000313" key="2">
    <source>
        <dbReference type="Proteomes" id="UP001443914"/>
    </source>
</evidence>
<organism evidence="1 2">
    <name type="scientific">Saponaria officinalis</name>
    <name type="common">Common soapwort</name>
    <name type="synonym">Lychnis saponaria</name>
    <dbReference type="NCBI Taxonomy" id="3572"/>
    <lineage>
        <taxon>Eukaryota</taxon>
        <taxon>Viridiplantae</taxon>
        <taxon>Streptophyta</taxon>
        <taxon>Embryophyta</taxon>
        <taxon>Tracheophyta</taxon>
        <taxon>Spermatophyta</taxon>
        <taxon>Magnoliopsida</taxon>
        <taxon>eudicotyledons</taxon>
        <taxon>Gunneridae</taxon>
        <taxon>Pentapetalae</taxon>
        <taxon>Caryophyllales</taxon>
        <taxon>Caryophyllaceae</taxon>
        <taxon>Caryophylleae</taxon>
        <taxon>Saponaria</taxon>
    </lineage>
</organism>
<keyword evidence="2" id="KW-1185">Reference proteome</keyword>
<dbReference type="AlphaFoldDB" id="A0AAW1GTB9"/>
<dbReference type="Proteomes" id="UP001443914">
    <property type="component" value="Unassembled WGS sequence"/>
</dbReference>